<feature type="compositionally biased region" description="Acidic residues" evidence="1">
    <location>
        <begin position="520"/>
        <end position="536"/>
    </location>
</feature>
<feature type="region of interest" description="Disordered" evidence="1">
    <location>
        <begin position="420"/>
        <end position="457"/>
    </location>
</feature>
<evidence type="ECO:0000313" key="2">
    <source>
        <dbReference type="EMBL" id="KIM47533.1"/>
    </source>
</evidence>
<feature type="compositionally biased region" description="Polar residues" evidence="1">
    <location>
        <begin position="313"/>
        <end position="334"/>
    </location>
</feature>
<dbReference type="HOGENOM" id="CLU_031557_0_0_1"/>
<feature type="compositionally biased region" description="Polar residues" evidence="1">
    <location>
        <begin position="104"/>
        <end position="116"/>
    </location>
</feature>
<feature type="compositionally biased region" description="Polar residues" evidence="1">
    <location>
        <begin position="44"/>
        <end position="68"/>
    </location>
</feature>
<feature type="compositionally biased region" description="Polar residues" evidence="1">
    <location>
        <begin position="252"/>
        <end position="266"/>
    </location>
</feature>
<organism evidence="2 3">
    <name type="scientific">Hebeloma cylindrosporum</name>
    <dbReference type="NCBI Taxonomy" id="76867"/>
    <lineage>
        <taxon>Eukaryota</taxon>
        <taxon>Fungi</taxon>
        <taxon>Dikarya</taxon>
        <taxon>Basidiomycota</taxon>
        <taxon>Agaricomycotina</taxon>
        <taxon>Agaricomycetes</taxon>
        <taxon>Agaricomycetidae</taxon>
        <taxon>Agaricales</taxon>
        <taxon>Agaricineae</taxon>
        <taxon>Hymenogastraceae</taxon>
        <taxon>Hebeloma</taxon>
    </lineage>
</organism>
<evidence type="ECO:0000313" key="3">
    <source>
        <dbReference type="Proteomes" id="UP000053424"/>
    </source>
</evidence>
<feature type="compositionally biased region" description="Basic and acidic residues" evidence="1">
    <location>
        <begin position="431"/>
        <end position="450"/>
    </location>
</feature>
<feature type="compositionally biased region" description="Polar residues" evidence="1">
    <location>
        <begin position="140"/>
        <end position="152"/>
    </location>
</feature>
<keyword evidence="3" id="KW-1185">Reference proteome</keyword>
<dbReference type="AlphaFoldDB" id="A0A0C2YCI2"/>
<dbReference type="PANTHER" id="PTHR38701:SF1">
    <property type="entry name" value="UP-REGULATED DURING SEPTATION PROTEIN 1 DOMAIN-CONTAINING PROTEIN"/>
    <property type="match status" value="1"/>
</dbReference>
<reference evidence="2 3" key="1">
    <citation type="submission" date="2014-04" db="EMBL/GenBank/DDBJ databases">
        <authorList>
            <consortium name="DOE Joint Genome Institute"/>
            <person name="Kuo A."/>
            <person name="Gay G."/>
            <person name="Dore J."/>
            <person name="Kohler A."/>
            <person name="Nagy L.G."/>
            <person name="Floudas D."/>
            <person name="Copeland A."/>
            <person name="Barry K.W."/>
            <person name="Cichocki N."/>
            <person name="Veneault-Fourrey C."/>
            <person name="LaButti K."/>
            <person name="Lindquist E.A."/>
            <person name="Lipzen A."/>
            <person name="Lundell T."/>
            <person name="Morin E."/>
            <person name="Murat C."/>
            <person name="Sun H."/>
            <person name="Tunlid A."/>
            <person name="Henrissat B."/>
            <person name="Grigoriev I.V."/>
            <person name="Hibbett D.S."/>
            <person name="Martin F."/>
            <person name="Nordberg H.P."/>
            <person name="Cantor M.N."/>
            <person name="Hua S.X."/>
        </authorList>
    </citation>
    <scope>NUCLEOTIDE SEQUENCE [LARGE SCALE GENOMIC DNA]</scope>
    <source>
        <strain evidence="3">h7</strain>
    </source>
</reference>
<feature type="compositionally biased region" description="Low complexity" evidence="1">
    <location>
        <begin position="180"/>
        <end position="197"/>
    </location>
</feature>
<accession>A0A0C2YCI2</accession>
<sequence>MDSGPSLKPKVTAKLNHDKTISRPLSRNHITNIPSRPGSPTKPYVSSSLHDSSSNFRPKAKVNSSATTRKPGLSTTSSVLGSTSSTPRPGSPTKFSPHVRNGVVSPTNAPKAQSTVGMARIRSPAPAGLSAPVTPEMRNRSFTTASGSTTPLLSGHPEDSRTRTGSVSLHHAVSFSSFNPPASVVSGSGSISATASPRLMPSKSVMGLSEQRSQTSSPTLRIRSKVSNLAKAAAESPQPPSPPTVAPLYPSSRPNNPRTRATSNSAPFSQQQQPVSPPPQIYPITAAAPSANPHRYAVSRPPAPRTSPPSTHHIFQSFSDQTSPSTSPNLSTRSPKLRPTSLINGSAKVDPASIPLPPHSPPASTVSFSSRSSASVSYLGKSEPFTRSESTSTDDGRRLSPSMPQVSELRTTLNNLMEYTSGLPAEDDDGDSSHDRETDGELGGAEERKVKAAAKSNRKIADLEITNRSLLAINATLEATKHRQAKEIHELRRKLRESRLILPPRAYRAVKSSLGPAESHDDEEDVDDEDIDSSDVEAGDEIYKRIKVILDSLLKSGQAALEKQVKDFPEGGKGGAKVLSPEELKDYHGDQDQDLSNHERRRLELGQDREQDQHDDDDMPSEADMSFDSVGNDSVNYISEDEVESMTIPAGSPPSSPPPPPILITHHNVLT</sequence>
<evidence type="ECO:0000256" key="1">
    <source>
        <dbReference type="SAM" id="MobiDB-lite"/>
    </source>
</evidence>
<dbReference type="PANTHER" id="PTHR38701">
    <property type="entry name" value="CHROMOSOME 8, WHOLE GENOME SHOTGUN SEQUENCE"/>
    <property type="match status" value="1"/>
</dbReference>
<gene>
    <name evidence="2" type="ORF">M413DRAFT_439200</name>
</gene>
<feature type="region of interest" description="Disordered" evidence="1">
    <location>
        <begin position="565"/>
        <end position="671"/>
    </location>
</feature>
<proteinExistence type="predicted"/>
<dbReference type="Proteomes" id="UP000053424">
    <property type="component" value="Unassembled WGS sequence"/>
</dbReference>
<reference evidence="3" key="2">
    <citation type="submission" date="2015-01" db="EMBL/GenBank/DDBJ databases">
        <title>Evolutionary Origins and Diversification of the Mycorrhizal Mutualists.</title>
        <authorList>
            <consortium name="DOE Joint Genome Institute"/>
            <consortium name="Mycorrhizal Genomics Consortium"/>
            <person name="Kohler A."/>
            <person name="Kuo A."/>
            <person name="Nagy L.G."/>
            <person name="Floudas D."/>
            <person name="Copeland A."/>
            <person name="Barry K.W."/>
            <person name="Cichocki N."/>
            <person name="Veneault-Fourrey C."/>
            <person name="LaButti K."/>
            <person name="Lindquist E.A."/>
            <person name="Lipzen A."/>
            <person name="Lundell T."/>
            <person name="Morin E."/>
            <person name="Murat C."/>
            <person name="Riley R."/>
            <person name="Ohm R."/>
            <person name="Sun H."/>
            <person name="Tunlid A."/>
            <person name="Henrissat B."/>
            <person name="Grigoriev I.V."/>
            <person name="Hibbett D.S."/>
            <person name="Martin F."/>
        </authorList>
    </citation>
    <scope>NUCLEOTIDE SEQUENCE [LARGE SCALE GENOMIC DNA]</scope>
    <source>
        <strain evidence="3">h7</strain>
    </source>
</reference>
<dbReference type="OrthoDB" id="2555519at2759"/>
<protein>
    <submittedName>
        <fullName evidence="2">Uncharacterized protein</fullName>
    </submittedName>
</protein>
<feature type="region of interest" description="Disordered" evidence="1">
    <location>
        <begin position="1"/>
        <end position="406"/>
    </location>
</feature>
<feature type="compositionally biased region" description="Low complexity" evidence="1">
    <location>
        <begin position="72"/>
        <end position="93"/>
    </location>
</feature>
<feature type="region of interest" description="Disordered" evidence="1">
    <location>
        <begin position="511"/>
        <end position="536"/>
    </location>
</feature>
<feature type="compositionally biased region" description="Pro residues" evidence="1">
    <location>
        <begin position="651"/>
        <end position="662"/>
    </location>
</feature>
<name>A0A0C2YCI2_HEBCY</name>
<feature type="compositionally biased region" description="Low complexity" evidence="1">
    <location>
        <begin position="362"/>
        <end position="377"/>
    </location>
</feature>
<dbReference type="EMBL" id="KN831769">
    <property type="protein sequence ID" value="KIM47533.1"/>
    <property type="molecule type" value="Genomic_DNA"/>
</dbReference>
<dbReference type="STRING" id="686832.A0A0C2YCI2"/>
<feature type="compositionally biased region" description="Basic and acidic residues" evidence="1">
    <location>
        <begin position="580"/>
        <end position="612"/>
    </location>
</feature>
<feature type="compositionally biased region" description="Polar residues" evidence="1">
    <location>
        <begin position="210"/>
        <end position="219"/>
    </location>
</feature>
<feature type="compositionally biased region" description="Polar residues" evidence="1">
    <location>
        <begin position="23"/>
        <end position="34"/>
    </location>
</feature>